<feature type="transmembrane region" description="Helical" evidence="6">
    <location>
        <begin position="258"/>
        <end position="285"/>
    </location>
</feature>
<dbReference type="PROSITE" id="PS50850">
    <property type="entry name" value="MFS"/>
    <property type="match status" value="1"/>
</dbReference>
<feature type="compositionally biased region" description="Basic and acidic residues" evidence="5">
    <location>
        <begin position="689"/>
        <end position="700"/>
    </location>
</feature>
<feature type="transmembrane region" description="Helical" evidence="6">
    <location>
        <begin position="598"/>
        <end position="620"/>
    </location>
</feature>
<dbReference type="Proteomes" id="UP000308652">
    <property type="component" value="Unassembled WGS sequence"/>
</dbReference>
<dbReference type="AlphaFoldDB" id="A0A5C3LT52"/>
<keyword evidence="3 6" id="KW-1133">Transmembrane helix</keyword>
<feature type="transmembrane region" description="Helical" evidence="6">
    <location>
        <begin position="460"/>
        <end position="481"/>
    </location>
</feature>
<dbReference type="EMBL" id="ML213614">
    <property type="protein sequence ID" value="TFK36324.1"/>
    <property type="molecule type" value="Genomic_DNA"/>
</dbReference>
<dbReference type="PANTHER" id="PTHR23507:SF1">
    <property type="entry name" value="FI18259P1-RELATED"/>
    <property type="match status" value="1"/>
</dbReference>
<feature type="transmembrane region" description="Helical" evidence="6">
    <location>
        <begin position="229"/>
        <end position="246"/>
    </location>
</feature>
<feature type="transmembrane region" description="Helical" evidence="6">
    <location>
        <begin position="198"/>
        <end position="217"/>
    </location>
</feature>
<evidence type="ECO:0000256" key="3">
    <source>
        <dbReference type="ARBA" id="ARBA00022989"/>
    </source>
</evidence>
<comment type="subcellular location">
    <subcellularLocation>
        <location evidence="1">Membrane</location>
        <topology evidence="1">Multi-pass membrane protein</topology>
    </subcellularLocation>
</comment>
<keyword evidence="9" id="KW-1185">Reference proteome</keyword>
<dbReference type="InterPro" id="IPR011701">
    <property type="entry name" value="MFS"/>
</dbReference>
<evidence type="ECO:0000256" key="6">
    <source>
        <dbReference type="SAM" id="Phobius"/>
    </source>
</evidence>
<name>A0A5C3LT52_9AGAR</name>
<gene>
    <name evidence="8" type="ORF">BDQ12DRAFT_686736</name>
</gene>
<dbReference type="OrthoDB" id="3026777at2759"/>
<feature type="region of interest" description="Disordered" evidence="5">
    <location>
        <begin position="1"/>
        <end position="22"/>
    </location>
</feature>
<feature type="transmembrane region" description="Helical" evidence="6">
    <location>
        <begin position="421"/>
        <end position="440"/>
    </location>
</feature>
<protein>
    <submittedName>
        <fullName evidence="8">Major facilitator superfamily domain-containing protein</fullName>
    </submittedName>
</protein>
<reference evidence="8 9" key="1">
    <citation type="journal article" date="2019" name="Nat. Ecol. Evol.">
        <title>Megaphylogeny resolves global patterns of mushroom evolution.</title>
        <authorList>
            <person name="Varga T."/>
            <person name="Krizsan K."/>
            <person name="Foldi C."/>
            <person name="Dima B."/>
            <person name="Sanchez-Garcia M."/>
            <person name="Sanchez-Ramirez S."/>
            <person name="Szollosi G.J."/>
            <person name="Szarkandi J.G."/>
            <person name="Papp V."/>
            <person name="Albert L."/>
            <person name="Andreopoulos W."/>
            <person name="Angelini C."/>
            <person name="Antonin V."/>
            <person name="Barry K.W."/>
            <person name="Bougher N.L."/>
            <person name="Buchanan P."/>
            <person name="Buyck B."/>
            <person name="Bense V."/>
            <person name="Catcheside P."/>
            <person name="Chovatia M."/>
            <person name="Cooper J."/>
            <person name="Damon W."/>
            <person name="Desjardin D."/>
            <person name="Finy P."/>
            <person name="Geml J."/>
            <person name="Haridas S."/>
            <person name="Hughes K."/>
            <person name="Justo A."/>
            <person name="Karasinski D."/>
            <person name="Kautmanova I."/>
            <person name="Kiss B."/>
            <person name="Kocsube S."/>
            <person name="Kotiranta H."/>
            <person name="LaButti K.M."/>
            <person name="Lechner B.E."/>
            <person name="Liimatainen K."/>
            <person name="Lipzen A."/>
            <person name="Lukacs Z."/>
            <person name="Mihaltcheva S."/>
            <person name="Morgado L.N."/>
            <person name="Niskanen T."/>
            <person name="Noordeloos M.E."/>
            <person name="Ohm R.A."/>
            <person name="Ortiz-Santana B."/>
            <person name="Ovrebo C."/>
            <person name="Racz N."/>
            <person name="Riley R."/>
            <person name="Savchenko A."/>
            <person name="Shiryaev A."/>
            <person name="Soop K."/>
            <person name="Spirin V."/>
            <person name="Szebenyi C."/>
            <person name="Tomsovsky M."/>
            <person name="Tulloss R.E."/>
            <person name="Uehling J."/>
            <person name="Grigoriev I.V."/>
            <person name="Vagvolgyi C."/>
            <person name="Papp T."/>
            <person name="Martin F.M."/>
            <person name="Miettinen O."/>
            <person name="Hibbett D.S."/>
            <person name="Nagy L.G."/>
        </authorList>
    </citation>
    <scope>NUCLEOTIDE SEQUENCE [LARGE SCALE GENOMIC DNA]</scope>
    <source>
        <strain evidence="8 9">CBS 166.37</strain>
    </source>
</reference>
<evidence type="ECO:0000256" key="4">
    <source>
        <dbReference type="ARBA" id="ARBA00023136"/>
    </source>
</evidence>
<proteinExistence type="predicted"/>
<feature type="transmembrane region" description="Helical" evidence="6">
    <location>
        <begin position="297"/>
        <end position="320"/>
    </location>
</feature>
<dbReference type="GO" id="GO:0022857">
    <property type="term" value="F:transmembrane transporter activity"/>
    <property type="evidence" value="ECO:0007669"/>
    <property type="project" value="InterPro"/>
</dbReference>
<organism evidence="8 9">
    <name type="scientific">Crucibulum laeve</name>
    <dbReference type="NCBI Taxonomy" id="68775"/>
    <lineage>
        <taxon>Eukaryota</taxon>
        <taxon>Fungi</taxon>
        <taxon>Dikarya</taxon>
        <taxon>Basidiomycota</taxon>
        <taxon>Agaricomycotina</taxon>
        <taxon>Agaricomycetes</taxon>
        <taxon>Agaricomycetidae</taxon>
        <taxon>Agaricales</taxon>
        <taxon>Agaricineae</taxon>
        <taxon>Nidulariaceae</taxon>
        <taxon>Crucibulum</taxon>
    </lineage>
</organism>
<dbReference type="SUPFAM" id="SSF103473">
    <property type="entry name" value="MFS general substrate transporter"/>
    <property type="match status" value="1"/>
</dbReference>
<sequence length="717" mass="78372">MSRESRPTNSRHTTDSSVPYVPQAESLILPDGPVGEEATELLNEFVHHHHELEDTPIGEDVYQDHEEGDKIAKAPWWKRPSPWWLLGIVPFTSIAMSATIAPRIEIYTTLACSVHKPDIFKQAFPVKPPYMRFGDDAPSVFSATVNMTVPTIDLGLDRVYLPEHDSNSRYGSVKLTASPSKPNPCATDPVVGAAVAKLTAVITASMGILSCVTTGWWGAFSDRHGRTRVMGISIVGLLLTDWNFILVAKFSKYMPGGYWFLLVGPIVEGCLGGMTSAIAAMHAYMADTSNESNRSRVFSLSLGLLFTGMAIGPTIGSLLIRATGQVLSVFYVAACMHLLYAFLVWFVIPESLPQARRDRSKIKYAQELEDTARDRQQNPAVGFLMWFKRLFAFLSPLTIFMPEVKPESGNRNPLKKPKRDWNLTLMALGYGLTISMMGSYSVKFQYAASQFGWTSETLGYWLSLIGATRAFFLTAVLPIAIKLFKPAPIIIELPAKPTETEPLLSRTTSHDEAATSSSPSTLKTSKKEIHSPAFDLGLARASLAVEIIAYTFMGLATTPLSFTVFGMLGSFGTGFSPAVQSVTLALYARRGGTESGRLFGALSVIQALCSQILGPSLYGLVYARTVATFPRAIFFVSVGTITASFILLTFVRLPMYKHGSGLYAGHDVPVDEEEQAPSSSEGTFLTEEPLVRIDGEDVGRSRKRQTPPLVTVTSPTN</sequence>
<dbReference type="GO" id="GO:0016020">
    <property type="term" value="C:membrane"/>
    <property type="evidence" value="ECO:0007669"/>
    <property type="project" value="UniProtKB-SubCell"/>
</dbReference>
<feature type="region of interest" description="Disordered" evidence="5">
    <location>
        <begin position="501"/>
        <end position="526"/>
    </location>
</feature>
<evidence type="ECO:0000313" key="8">
    <source>
        <dbReference type="EMBL" id="TFK36324.1"/>
    </source>
</evidence>
<evidence type="ECO:0000256" key="2">
    <source>
        <dbReference type="ARBA" id="ARBA00022692"/>
    </source>
</evidence>
<dbReference type="Gene3D" id="1.20.1250.20">
    <property type="entry name" value="MFS general substrate transporter like domains"/>
    <property type="match status" value="1"/>
</dbReference>
<dbReference type="PANTHER" id="PTHR23507">
    <property type="entry name" value="ZGC:174356"/>
    <property type="match status" value="1"/>
</dbReference>
<dbReference type="InterPro" id="IPR020846">
    <property type="entry name" value="MFS_dom"/>
</dbReference>
<accession>A0A5C3LT52</accession>
<feature type="compositionally biased region" description="Polar residues" evidence="5">
    <location>
        <begin position="7"/>
        <end position="17"/>
    </location>
</feature>
<dbReference type="InterPro" id="IPR036259">
    <property type="entry name" value="MFS_trans_sf"/>
</dbReference>
<feature type="transmembrane region" description="Helical" evidence="6">
    <location>
        <begin position="326"/>
        <end position="348"/>
    </location>
</feature>
<dbReference type="Pfam" id="PF07690">
    <property type="entry name" value="MFS_1"/>
    <property type="match status" value="1"/>
</dbReference>
<keyword evidence="4 6" id="KW-0472">Membrane</keyword>
<keyword evidence="2 6" id="KW-0812">Transmembrane</keyword>
<feature type="region of interest" description="Disordered" evidence="5">
    <location>
        <begin position="671"/>
        <end position="717"/>
    </location>
</feature>
<evidence type="ECO:0000256" key="5">
    <source>
        <dbReference type="SAM" id="MobiDB-lite"/>
    </source>
</evidence>
<evidence type="ECO:0000313" key="9">
    <source>
        <dbReference type="Proteomes" id="UP000308652"/>
    </source>
</evidence>
<evidence type="ECO:0000259" key="7">
    <source>
        <dbReference type="PROSITE" id="PS50850"/>
    </source>
</evidence>
<evidence type="ECO:0000256" key="1">
    <source>
        <dbReference type="ARBA" id="ARBA00004141"/>
    </source>
</evidence>
<feature type="transmembrane region" description="Helical" evidence="6">
    <location>
        <begin position="632"/>
        <end position="651"/>
    </location>
</feature>
<feature type="domain" description="Major facilitator superfamily (MFS) profile" evidence="7">
    <location>
        <begin position="143"/>
        <end position="657"/>
    </location>
</feature>